<dbReference type="GO" id="GO:0004392">
    <property type="term" value="F:heme oxygenase (decyclizing) activity"/>
    <property type="evidence" value="ECO:0007669"/>
    <property type="project" value="InterPro"/>
</dbReference>
<organism evidence="6 7">
    <name type="scientific">Cordyceps confragosa</name>
    <name type="common">Lecanicillium lecanii</name>
    <dbReference type="NCBI Taxonomy" id="2714763"/>
    <lineage>
        <taxon>Eukaryota</taxon>
        <taxon>Fungi</taxon>
        <taxon>Dikarya</taxon>
        <taxon>Ascomycota</taxon>
        <taxon>Pezizomycotina</taxon>
        <taxon>Sordariomycetes</taxon>
        <taxon>Hypocreomycetidae</taxon>
        <taxon>Hypocreales</taxon>
        <taxon>Cordycipitaceae</taxon>
        <taxon>Akanthomyces</taxon>
    </lineage>
</organism>
<keyword evidence="3" id="KW-0408">Iron</keyword>
<protein>
    <recommendedName>
        <fullName evidence="8">Hem oxygenase-like, multi-helical</fullName>
    </recommendedName>
</protein>
<dbReference type="OMA" id="MYMALFA"/>
<sequence length="482" mass="52432">MDVSDSTLPDAHRRRRQDQPLAEAIAILTRGIHARLNKSIVARLPLALPPRASDPSTYVTGLLHIAPIYLTFERLWDSLLSPGPEDGIDPHAELVAPLLPVPETPPATMSPLSTPALQEHKLKLPVRVHSILHALQLPGLARGGCLKADIQALTGWSDHVVMSQLELASRAPPLAAMLDHIKSSIEKKPLLLVTYTYIMYMALFAGGRFIRATLESTGDEFWRTPLAPIKPTMQPCIPTPTFQDDKHMDSPIHNGSHKCNPLPLSFFHFDTPHDGEDLKVEFKRRVRICEAALEPDEVDDIVEEAINIFEQITAVVQQLDAICEEDPGGSAATTPGEYLHFLPLLSRLRDSVSVAKERYANKSSPRASSSEGDSAGTVIRRRTHHSSASSGSQSPISGSPASERAPAPAATGVELCPAAVVRSIRFNSALQFPQQNGERKMAGRREQLKTLDLTRCVIAAVIGIVTMGVILVSRRASTASTA</sequence>
<dbReference type="PANTHER" id="PTHR10720">
    <property type="entry name" value="HEME OXYGENASE"/>
    <property type="match status" value="1"/>
</dbReference>
<evidence type="ECO:0000256" key="4">
    <source>
        <dbReference type="SAM" id="MobiDB-lite"/>
    </source>
</evidence>
<dbReference type="PANTHER" id="PTHR10720:SF0">
    <property type="entry name" value="HEME OXYGENASE"/>
    <property type="match status" value="1"/>
</dbReference>
<dbReference type="InterPro" id="IPR016084">
    <property type="entry name" value="Haem_Oase-like_multi-hlx"/>
</dbReference>
<dbReference type="EMBL" id="LUKN01004605">
    <property type="protein sequence ID" value="OAQ95774.1"/>
    <property type="molecule type" value="Genomic_DNA"/>
</dbReference>
<feature type="compositionally biased region" description="Polar residues" evidence="4">
    <location>
        <begin position="361"/>
        <end position="372"/>
    </location>
</feature>
<keyword evidence="2" id="KW-0479">Metal-binding</keyword>
<keyword evidence="5" id="KW-0812">Transmembrane</keyword>
<accession>A0A179I0P5</accession>
<comment type="caution">
    <text evidence="6">The sequence shown here is derived from an EMBL/GenBank/DDBJ whole genome shotgun (WGS) entry which is preliminary data.</text>
</comment>
<dbReference type="InterPro" id="IPR016053">
    <property type="entry name" value="Haem_Oase-like"/>
</dbReference>
<dbReference type="Proteomes" id="UP000243081">
    <property type="component" value="Unassembled WGS sequence"/>
</dbReference>
<keyword evidence="5" id="KW-1133">Transmembrane helix</keyword>
<evidence type="ECO:0000313" key="6">
    <source>
        <dbReference type="EMBL" id="OAQ95774.1"/>
    </source>
</evidence>
<evidence type="ECO:0000256" key="2">
    <source>
        <dbReference type="ARBA" id="ARBA00022723"/>
    </source>
</evidence>
<evidence type="ECO:0000256" key="1">
    <source>
        <dbReference type="ARBA" id="ARBA00022617"/>
    </source>
</evidence>
<dbReference type="Gene3D" id="1.20.910.10">
    <property type="entry name" value="Heme oxygenase-like"/>
    <property type="match status" value="1"/>
</dbReference>
<dbReference type="CDD" id="cd19165">
    <property type="entry name" value="HemeO"/>
    <property type="match status" value="1"/>
</dbReference>
<dbReference type="Pfam" id="PF01126">
    <property type="entry name" value="Heme_oxygenase"/>
    <property type="match status" value="1"/>
</dbReference>
<evidence type="ECO:0008006" key="8">
    <source>
        <dbReference type="Google" id="ProtNLM"/>
    </source>
</evidence>
<dbReference type="OrthoDB" id="652091at2759"/>
<feature type="transmembrane region" description="Helical" evidence="5">
    <location>
        <begin position="453"/>
        <end position="472"/>
    </location>
</feature>
<feature type="region of interest" description="Disordered" evidence="4">
    <location>
        <begin position="357"/>
        <end position="409"/>
    </location>
</feature>
<dbReference type="InterPro" id="IPR002051">
    <property type="entry name" value="Haem_Oase"/>
</dbReference>
<keyword evidence="7" id="KW-1185">Reference proteome</keyword>
<dbReference type="SUPFAM" id="SSF48613">
    <property type="entry name" value="Heme oxygenase-like"/>
    <property type="match status" value="1"/>
</dbReference>
<evidence type="ECO:0000256" key="5">
    <source>
        <dbReference type="SAM" id="Phobius"/>
    </source>
</evidence>
<dbReference type="GO" id="GO:0006788">
    <property type="term" value="P:heme oxidation"/>
    <property type="evidence" value="ECO:0007669"/>
    <property type="project" value="InterPro"/>
</dbReference>
<dbReference type="AlphaFoldDB" id="A0A179I0P5"/>
<name>A0A179I0P5_CORDF</name>
<reference evidence="6 7" key="1">
    <citation type="submission" date="2016-03" db="EMBL/GenBank/DDBJ databases">
        <title>Fine-scale spatial genetic structure of a fungal parasite of coffee scale insects.</title>
        <authorList>
            <person name="Jackson D."/>
            <person name="Zemenick K.A."/>
            <person name="Malloure B."/>
            <person name="Quandt C.A."/>
            <person name="James T.Y."/>
        </authorList>
    </citation>
    <scope>NUCLEOTIDE SEQUENCE [LARGE SCALE GENOMIC DNA]</scope>
    <source>
        <strain evidence="6 7">UM487</strain>
    </source>
</reference>
<gene>
    <name evidence="6" type="ORF">LLEC1_00390</name>
</gene>
<keyword evidence="5" id="KW-0472">Membrane</keyword>
<proteinExistence type="predicted"/>
<dbReference type="GO" id="GO:0046872">
    <property type="term" value="F:metal ion binding"/>
    <property type="evidence" value="ECO:0007669"/>
    <property type="project" value="UniProtKB-KW"/>
</dbReference>
<evidence type="ECO:0000256" key="3">
    <source>
        <dbReference type="ARBA" id="ARBA00023004"/>
    </source>
</evidence>
<feature type="compositionally biased region" description="Low complexity" evidence="4">
    <location>
        <begin position="386"/>
        <end position="409"/>
    </location>
</feature>
<evidence type="ECO:0000313" key="7">
    <source>
        <dbReference type="Proteomes" id="UP000243081"/>
    </source>
</evidence>
<keyword evidence="1" id="KW-0349">Heme</keyword>